<proteinExistence type="predicted"/>
<evidence type="ECO:0000259" key="3">
    <source>
        <dbReference type="Pfam" id="PF05444"/>
    </source>
</evidence>
<keyword evidence="1" id="KW-0812">Transmembrane</keyword>
<dbReference type="Proteomes" id="UP000504634">
    <property type="component" value="Unplaced"/>
</dbReference>
<keyword evidence="1" id="KW-1133">Transmembrane helix</keyword>
<evidence type="ECO:0000256" key="1">
    <source>
        <dbReference type="SAM" id="Phobius"/>
    </source>
</evidence>
<organism evidence="4 5">
    <name type="scientific">Drosophila lebanonensis</name>
    <name type="common">Fruit fly</name>
    <name type="synonym">Scaptodrosophila lebanonensis</name>
    <dbReference type="NCBI Taxonomy" id="7225"/>
    <lineage>
        <taxon>Eukaryota</taxon>
        <taxon>Metazoa</taxon>
        <taxon>Ecdysozoa</taxon>
        <taxon>Arthropoda</taxon>
        <taxon>Hexapoda</taxon>
        <taxon>Insecta</taxon>
        <taxon>Pterygota</taxon>
        <taxon>Neoptera</taxon>
        <taxon>Endopterygota</taxon>
        <taxon>Diptera</taxon>
        <taxon>Brachycera</taxon>
        <taxon>Muscomorpha</taxon>
        <taxon>Ephydroidea</taxon>
        <taxon>Drosophilidae</taxon>
        <taxon>Scaptodrosophila</taxon>
    </lineage>
</organism>
<keyword evidence="4" id="KW-1185">Reference proteome</keyword>
<feature type="signal peptide" evidence="2">
    <location>
        <begin position="1"/>
        <end position="20"/>
    </location>
</feature>
<dbReference type="GeneID" id="115624779"/>
<dbReference type="PANTHER" id="PTHR21721:SF26">
    <property type="entry name" value="DUF753 DOMAIN-CONTAINING PROTEIN-RELATED"/>
    <property type="match status" value="1"/>
</dbReference>
<evidence type="ECO:0000313" key="4">
    <source>
        <dbReference type="Proteomes" id="UP000504634"/>
    </source>
</evidence>
<dbReference type="PANTHER" id="PTHR21721">
    <property type="entry name" value="GH09876P-RELATED"/>
    <property type="match status" value="1"/>
</dbReference>
<feature type="transmembrane region" description="Helical" evidence="1">
    <location>
        <begin position="198"/>
        <end position="218"/>
    </location>
</feature>
<accession>A0A6J2TFG1</accession>
<evidence type="ECO:0000313" key="5">
    <source>
        <dbReference type="RefSeq" id="XP_030375471.1"/>
    </source>
</evidence>
<protein>
    <submittedName>
        <fullName evidence="5">Uncharacterized protein LOC115624779</fullName>
    </submittedName>
</protein>
<gene>
    <name evidence="5" type="primary">LOC115624779</name>
</gene>
<keyword evidence="1" id="KW-0472">Membrane</keyword>
<dbReference type="OrthoDB" id="7969794at2759"/>
<feature type="domain" description="DUF753" evidence="3">
    <location>
        <begin position="107"/>
        <end position="177"/>
    </location>
</feature>
<name>A0A6J2TFG1_DROLE</name>
<reference evidence="5" key="1">
    <citation type="submission" date="2025-08" db="UniProtKB">
        <authorList>
            <consortium name="RefSeq"/>
        </authorList>
    </citation>
    <scope>IDENTIFICATION</scope>
    <source>
        <strain evidence="5">11010-0011.00</strain>
        <tissue evidence="5">Whole body</tissue>
    </source>
</reference>
<dbReference type="InterPro" id="IPR008472">
    <property type="entry name" value="DUF753"/>
</dbReference>
<dbReference type="RefSeq" id="XP_030375471.1">
    <property type="nucleotide sequence ID" value="XM_030519611.1"/>
</dbReference>
<dbReference type="SUPFAM" id="SSF57302">
    <property type="entry name" value="Snake toxin-like"/>
    <property type="match status" value="1"/>
</dbReference>
<dbReference type="InterPro" id="IPR045860">
    <property type="entry name" value="Snake_toxin-like_sf"/>
</dbReference>
<evidence type="ECO:0000256" key="2">
    <source>
        <dbReference type="SAM" id="SignalP"/>
    </source>
</evidence>
<keyword evidence="2" id="KW-0732">Signal</keyword>
<feature type="domain" description="DUF753" evidence="3">
    <location>
        <begin position="27"/>
        <end position="99"/>
    </location>
</feature>
<dbReference type="Pfam" id="PF05444">
    <property type="entry name" value="DUF753"/>
    <property type="match status" value="2"/>
</dbReference>
<dbReference type="AlphaFoldDB" id="A0A6J2TFG1"/>
<feature type="chain" id="PRO_5027033555" evidence="2">
    <location>
        <begin position="21"/>
        <end position="219"/>
    </location>
</feature>
<sequence length="219" mass="23477">MLRIEIHLLALGLLGYQVLGLEAAQSLQCYSCEGINCQRTTRLNATTTCSDQLDLCVTVYDGFAVRERGCLLHLSVESRAKCGNADAKECQKCSGSLCNDKGRVDFRCVQCKGSENAQCNTAASTLTPEPCEVPTSPNSYCYIRQTSDVDVQRGCSVKVKDQVDCLADSKCSLCLSEDGLGSGACNSYDLDLVRSGAAAPQILLSFVGVLAVVAIKFFN</sequence>